<feature type="domain" description="DNA polymerase III delta subunit-like C-terminal" evidence="10">
    <location>
        <begin position="212"/>
        <end position="314"/>
    </location>
</feature>
<evidence type="ECO:0000256" key="3">
    <source>
        <dbReference type="ARBA" id="ARBA00022679"/>
    </source>
</evidence>
<evidence type="ECO:0000259" key="9">
    <source>
        <dbReference type="Pfam" id="PF06144"/>
    </source>
</evidence>
<evidence type="ECO:0000256" key="5">
    <source>
        <dbReference type="ARBA" id="ARBA00022705"/>
    </source>
</evidence>
<dbReference type="Pfam" id="PF06144">
    <property type="entry name" value="DNA_pol3_delta"/>
    <property type="match status" value="1"/>
</dbReference>
<dbReference type="SUPFAM" id="SSF52540">
    <property type="entry name" value="P-loop containing nucleoside triphosphate hydrolases"/>
    <property type="match status" value="1"/>
</dbReference>
<dbReference type="GO" id="GO:0009360">
    <property type="term" value="C:DNA polymerase III complex"/>
    <property type="evidence" value="ECO:0007669"/>
    <property type="project" value="InterPro"/>
</dbReference>
<comment type="caution">
    <text evidence="11">The sequence shown here is derived from an EMBL/GenBank/DDBJ whole genome shotgun (WGS) entry which is preliminary data.</text>
</comment>
<accession>A0A5C7VTS1</accession>
<dbReference type="InterPro" id="IPR005790">
    <property type="entry name" value="DNA_polIII_delta"/>
</dbReference>
<keyword evidence="6" id="KW-0239">DNA-directed DNA polymerase</keyword>
<keyword evidence="4" id="KW-0548">Nucleotidyltransferase</keyword>
<dbReference type="Gene3D" id="1.10.8.60">
    <property type="match status" value="1"/>
</dbReference>
<dbReference type="AlphaFoldDB" id="A0A5C7VTS1"/>
<evidence type="ECO:0000256" key="6">
    <source>
        <dbReference type="ARBA" id="ARBA00022932"/>
    </source>
</evidence>
<dbReference type="Gene3D" id="3.40.50.300">
    <property type="entry name" value="P-loop containing nucleotide triphosphate hydrolases"/>
    <property type="match status" value="1"/>
</dbReference>
<dbReference type="InterPro" id="IPR010372">
    <property type="entry name" value="DNA_pol3_delta_N"/>
</dbReference>
<dbReference type="InterPro" id="IPR027417">
    <property type="entry name" value="P-loop_NTPase"/>
</dbReference>
<sequence>MRIKLEQLHQQLQKQTAPLYTLFGSEPLLILEATDQIRAHARQQGYTERELFTVDQHFDWTELLNAGNNLSLFGDRRIMDLRIPSGKPGREGGKALETYCTALPPDTVTLITLPRIDKQGQASKWFKALETAGTLIAVYPIERNQLPGWIGQRLAKQQQKADAATLQFLANQVEGNLLAAHQEIQKLALLYPAGNLTFEQVKDVVLNVARYDVYQLSDAMITGDITRFMRVLNGLQGEGTAPLLILATLAEQIRQLIIIRKGLDNGQPPAQLLQAARIWGDRQKPVMAAAQRISIQTLLQGLTAAAEIDRMIKGVAQGDAWEGLLQLGLSFAIPDNRQSRKKVTHF</sequence>
<reference evidence="11 12" key="1">
    <citation type="submission" date="2018-09" db="EMBL/GenBank/DDBJ databases">
        <title>Metagenome Assembled Genomes from an Advanced Water Purification Facility.</title>
        <authorList>
            <person name="Stamps B.W."/>
            <person name="Spear J.R."/>
        </authorList>
    </citation>
    <scope>NUCLEOTIDE SEQUENCE [LARGE SCALE GENOMIC DNA]</scope>
    <source>
        <strain evidence="11">Bin_54_1</strain>
    </source>
</reference>
<dbReference type="PANTHER" id="PTHR34388">
    <property type="entry name" value="DNA POLYMERASE III SUBUNIT DELTA"/>
    <property type="match status" value="1"/>
</dbReference>
<evidence type="ECO:0000256" key="1">
    <source>
        <dbReference type="ARBA" id="ARBA00012417"/>
    </source>
</evidence>
<dbReference type="PANTHER" id="PTHR34388:SF1">
    <property type="entry name" value="DNA POLYMERASE III SUBUNIT DELTA"/>
    <property type="match status" value="1"/>
</dbReference>
<dbReference type="EC" id="2.7.7.7" evidence="1"/>
<evidence type="ECO:0000256" key="8">
    <source>
        <dbReference type="ARBA" id="ARBA00049244"/>
    </source>
</evidence>
<protein>
    <recommendedName>
        <fullName evidence="2">DNA polymerase III subunit delta</fullName>
        <ecNumber evidence="1">2.7.7.7</ecNumber>
    </recommendedName>
</protein>
<comment type="catalytic activity">
    <reaction evidence="8">
        <text>DNA(n) + a 2'-deoxyribonucleoside 5'-triphosphate = DNA(n+1) + diphosphate</text>
        <dbReference type="Rhea" id="RHEA:22508"/>
        <dbReference type="Rhea" id="RHEA-COMP:17339"/>
        <dbReference type="Rhea" id="RHEA-COMP:17340"/>
        <dbReference type="ChEBI" id="CHEBI:33019"/>
        <dbReference type="ChEBI" id="CHEBI:61560"/>
        <dbReference type="ChEBI" id="CHEBI:173112"/>
        <dbReference type="EC" id="2.7.7.7"/>
    </reaction>
</comment>
<comment type="similarity">
    <text evidence="7">Belongs to the DNA polymerase HolA subunit family.</text>
</comment>
<name>A0A5C7VTS1_9PROT</name>
<dbReference type="NCBIfam" id="TIGR01128">
    <property type="entry name" value="holA"/>
    <property type="match status" value="1"/>
</dbReference>
<proteinExistence type="inferred from homology"/>
<keyword evidence="5" id="KW-0235">DNA replication</keyword>
<dbReference type="Proteomes" id="UP000321055">
    <property type="component" value="Unassembled WGS sequence"/>
</dbReference>
<feature type="domain" description="DNA polymerase III delta N-terminal" evidence="9">
    <location>
        <begin position="20"/>
        <end position="136"/>
    </location>
</feature>
<dbReference type="CDD" id="cd18138">
    <property type="entry name" value="HLD_clamp_pol_III_delta"/>
    <property type="match status" value="1"/>
</dbReference>
<dbReference type="GO" id="GO:0006261">
    <property type="term" value="P:DNA-templated DNA replication"/>
    <property type="evidence" value="ECO:0007669"/>
    <property type="project" value="TreeGrafter"/>
</dbReference>
<evidence type="ECO:0000256" key="4">
    <source>
        <dbReference type="ARBA" id="ARBA00022695"/>
    </source>
</evidence>
<keyword evidence="3" id="KW-0808">Transferase</keyword>
<dbReference type="EMBL" id="SSFX01000046">
    <property type="protein sequence ID" value="TXI28580.1"/>
    <property type="molecule type" value="Genomic_DNA"/>
</dbReference>
<evidence type="ECO:0000313" key="11">
    <source>
        <dbReference type="EMBL" id="TXI28580.1"/>
    </source>
</evidence>
<dbReference type="Gene3D" id="1.20.272.10">
    <property type="match status" value="1"/>
</dbReference>
<organism evidence="11 12">
    <name type="scientific">Nitrosomonas oligotropha</name>
    <dbReference type="NCBI Taxonomy" id="42354"/>
    <lineage>
        <taxon>Bacteria</taxon>
        <taxon>Pseudomonadati</taxon>
        <taxon>Pseudomonadota</taxon>
        <taxon>Betaproteobacteria</taxon>
        <taxon>Nitrosomonadales</taxon>
        <taxon>Nitrosomonadaceae</taxon>
        <taxon>Nitrosomonas</taxon>
    </lineage>
</organism>
<dbReference type="InterPro" id="IPR048466">
    <property type="entry name" value="DNA_pol3_delta-like_C"/>
</dbReference>
<dbReference type="InterPro" id="IPR008921">
    <property type="entry name" value="DNA_pol3_clamp-load_cplx_C"/>
</dbReference>
<gene>
    <name evidence="11" type="ORF">E6Q60_07050</name>
</gene>
<dbReference type="GO" id="GO:0003677">
    <property type="term" value="F:DNA binding"/>
    <property type="evidence" value="ECO:0007669"/>
    <property type="project" value="InterPro"/>
</dbReference>
<dbReference type="GO" id="GO:0003887">
    <property type="term" value="F:DNA-directed DNA polymerase activity"/>
    <property type="evidence" value="ECO:0007669"/>
    <property type="project" value="UniProtKB-KW"/>
</dbReference>
<evidence type="ECO:0000313" key="12">
    <source>
        <dbReference type="Proteomes" id="UP000321055"/>
    </source>
</evidence>
<evidence type="ECO:0000259" key="10">
    <source>
        <dbReference type="Pfam" id="PF21694"/>
    </source>
</evidence>
<dbReference type="SUPFAM" id="SSF48019">
    <property type="entry name" value="post-AAA+ oligomerization domain-like"/>
    <property type="match status" value="1"/>
</dbReference>
<evidence type="ECO:0000256" key="2">
    <source>
        <dbReference type="ARBA" id="ARBA00017703"/>
    </source>
</evidence>
<evidence type="ECO:0000256" key="7">
    <source>
        <dbReference type="ARBA" id="ARBA00034754"/>
    </source>
</evidence>
<dbReference type="Pfam" id="PF21694">
    <property type="entry name" value="DNA_pol3_delta_C"/>
    <property type="match status" value="1"/>
</dbReference>